<proteinExistence type="predicted"/>
<keyword evidence="6 8" id="KW-0472">Membrane</keyword>
<dbReference type="GO" id="GO:0050380">
    <property type="term" value="F:undecaprenyl-diphosphatase activity"/>
    <property type="evidence" value="ECO:0007669"/>
    <property type="project" value="UniProtKB-EC"/>
</dbReference>
<dbReference type="SUPFAM" id="SSF48317">
    <property type="entry name" value="Acid phosphatase/Vanadium-dependent haloperoxidase"/>
    <property type="match status" value="1"/>
</dbReference>
<comment type="subcellular location">
    <subcellularLocation>
        <location evidence="1">Cell membrane</location>
        <topology evidence="1">Multi-pass membrane protein</topology>
    </subcellularLocation>
</comment>
<dbReference type="InterPro" id="IPR036938">
    <property type="entry name" value="PAP2/HPO_sf"/>
</dbReference>
<keyword evidence="3 8" id="KW-0812">Transmembrane</keyword>
<evidence type="ECO:0000256" key="8">
    <source>
        <dbReference type="SAM" id="Phobius"/>
    </source>
</evidence>
<feature type="region of interest" description="Disordered" evidence="7">
    <location>
        <begin position="211"/>
        <end position="264"/>
    </location>
</feature>
<keyword evidence="4 10" id="KW-0378">Hydrolase</keyword>
<protein>
    <submittedName>
        <fullName evidence="10">Undecaprenyl-diphosphatase</fullName>
        <ecNumber evidence="10">3.6.1.27</ecNumber>
    </submittedName>
</protein>
<dbReference type="EMBL" id="JACGWX010000004">
    <property type="protein sequence ID" value="MBA8848117.1"/>
    <property type="molecule type" value="Genomic_DNA"/>
</dbReference>
<feature type="domain" description="Phosphatidic acid phosphatase type 2/haloperoxidase" evidence="9">
    <location>
        <begin position="94"/>
        <end position="201"/>
    </location>
</feature>
<dbReference type="CDD" id="cd03392">
    <property type="entry name" value="PAP2_like_2"/>
    <property type="match status" value="1"/>
</dbReference>
<evidence type="ECO:0000313" key="10">
    <source>
        <dbReference type="EMBL" id="MBA8848117.1"/>
    </source>
</evidence>
<feature type="transmembrane region" description="Helical" evidence="8">
    <location>
        <begin position="94"/>
        <end position="111"/>
    </location>
</feature>
<evidence type="ECO:0000259" key="9">
    <source>
        <dbReference type="SMART" id="SM00014"/>
    </source>
</evidence>
<reference evidence="10 11" key="1">
    <citation type="submission" date="2020-07" db="EMBL/GenBank/DDBJ databases">
        <title>Sequencing the genomes of 1000 actinobacteria strains.</title>
        <authorList>
            <person name="Klenk H.-P."/>
        </authorList>
    </citation>
    <scope>NUCLEOTIDE SEQUENCE [LARGE SCALE GENOMIC DNA]</scope>
    <source>
        <strain evidence="10 11">DSM 19663</strain>
    </source>
</reference>
<dbReference type="InterPro" id="IPR000326">
    <property type="entry name" value="PAP2/HPO"/>
</dbReference>
<dbReference type="SMART" id="SM00014">
    <property type="entry name" value="acidPPc"/>
    <property type="match status" value="1"/>
</dbReference>
<evidence type="ECO:0000313" key="11">
    <source>
        <dbReference type="Proteomes" id="UP000585905"/>
    </source>
</evidence>
<feature type="transmembrane region" description="Helical" evidence="8">
    <location>
        <begin position="12"/>
        <end position="34"/>
    </location>
</feature>
<feature type="transmembrane region" description="Helical" evidence="8">
    <location>
        <begin position="131"/>
        <end position="151"/>
    </location>
</feature>
<evidence type="ECO:0000256" key="1">
    <source>
        <dbReference type="ARBA" id="ARBA00004651"/>
    </source>
</evidence>
<feature type="transmembrane region" description="Helical" evidence="8">
    <location>
        <begin position="67"/>
        <end position="87"/>
    </location>
</feature>
<evidence type="ECO:0000256" key="7">
    <source>
        <dbReference type="SAM" id="MobiDB-lite"/>
    </source>
</evidence>
<dbReference type="AlphaFoldDB" id="A0A839E9E7"/>
<evidence type="ECO:0000256" key="6">
    <source>
        <dbReference type="ARBA" id="ARBA00023136"/>
    </source>
</evidence>
<keyword evidence="11" id="KW-1185">Reference proteome</keyword>
<keyword evidence="2" id="KW-1003">Cell membrane</keyword>
<dbReference type="PANTHER" id="PTHR14969:SF62">
    <property type="entry name" value="DECAPRENYLPHOSPHORYL-5-PHOSPHORIBOSE PHOSPHATASE RV3807C-RELATED"/>
    <property type="match status" value="1"/>
</dbReference>
<comment type="caution">
    <text evidence="10">The sequence shown here is derived from an EMBL/GenBank/DDBJ whole genome shotgun (WGS) entry which is preliminary data.</text>
</comment>
<feature type="transmembrane region" description="Helical" evidence="8">
    <location>
        <begin position="186"/>
        <end position="206"/>
    </location>
</feature>
<evidence type="ECO:0000256" key="4">
    <source>
        <dbReference type="ARBA" id="ARBA00022801"/>
    </source>
</evidence>
<organism evidence="10 11">
    <name type="scientific">Microcella alkalica</name>
    <dbReference type="NCBI Taxonomy" id="355930"/>
    <lineage>
        <taxon>Bacteria</taxon>
        <taxon>Bacillati</taxon>
        <taxon>Actinomycetota</taxon>
        <taxon>Actinomycetes</taxon>
        <taxon>Micrococcales</taxon>
        <taxon>Microbacteriaceae</taxon>
        <taxon>Microcella</taxon>
    </lineage>
</organism>
<dbReference type="EC" id="3.6.1.27" evidence="10"/>
<sequence length="264" mass="27730">MEPTSTRRVASHWRWISGVVALGLAAGLGLLVMLRESPFDLDADWMTDVLAERGPVLEVLAMLMDRIGGGPIGVVVVPLGLVALLLIARRPWGALFSIIAAALSAAIVQLLKGTFARARPEEILVTADFGSFPSGHVANAATLATTIVLIFGLSRSRAWVWMLGAGWIVAMALSRTYLGAHWVTDTIGGALIGIAVAVIVWAPFVTRLEREPRPSKNAPTPTGAAATPLTPAEGAPTLGAAAGSRLRAPAESLSPHWRDRCPSG</sequence>
<feature type="compositionally biased region" description="Low complexity" evidence="7">
    <location>
        <begin position="218"/>
        <end position="238"/>
    </location>
</feature>
<dbReference type="Pfam" id="PF01569">
    <property type="entry name" value="PAP2"/>
    <property type="match status" value="1"/>
</dbReference>
<evidence type="ECO:0000256" key="3">
    <source>
        <dbReference type="ARBA" id="ARBA00022692"/>
    </source>
</evidence>
<name>A0A839E9E7_9MICO</name>
<accession>A0A839E9E7</accession>
<dbReference type="Gene3D" id="1.20.144.10">
    <property type="entry name" value="Phosphatidic acid phosphatase type 2/haloperoxidase"/>
    <property type="match status" value="1"/>
</dbReference>
<feature type="transmembrane region" description="Helical" evidence="8">
    <location>
        <begin position="158"/>
        <end position="180"/>
    </location>
</feature>
<keyword evidence="5 8" id="KW-1133">Transmembrane helix</keyword>
<gene>
    <name evidence="10" type="ORF">FHX53_001716</name>
</gene>
<evidence type="ECO:0000256" key="5">
    <source>
        <dbReference type="ARBA" id="ARBA00022989"/>
    </source>
</evidence>
<dbReference type="Proteomes" id="UP000585905">
    <property type="component" value="Unassembled WGS sequence"/>
</dbReference>
<dbReference type="GO" id="GO:0005886">
    <property type="term" value="C:plasma membrane"/>
    <property type="evidence" value="ECO:0007669"/>
    <property type="project" value="UniProtKB-SubCell"/>
</dbReference>
<evidence type="ECO:0000256" key="2">
    <source>
        <dbReference type="ARBA" id="ARBA00022475"/>
    </source>
</evidence>
<dbReference type="PANTHER" id="PTHR14969">
    <property type="entry name" value="SPHINGOSINE-1-PHOSPHATE PHOSPHOHYDROLASE"/>
    <property type="match status" value="1"/>
</dbReference>